<feature type="compositionally biased region" description="Polar residues" evidence="1">
    <location>
        <begin position="960"/>
        <end position="975"/>
    </location>
</feature>
<feature type="compositionally biased region" description="Polar residues" evidence="1">
    <location>
        <begin position="374"/>
        <end position="386"/>
    </location>
</feature>
<feature type="region of interest" description="Disordered" evidence="1">
    <location>
        <begin position="1082"/>
        <end position="1121"/>
    </location>
</feature>
<name>A0A0A9XYU4_LYGHE</name>
<dbReference type="EMBL" id="GBHO01021139">
    <property type="protein sequence ID" value="JAG22465.1"/>
    <property type="molecule type" value="Transcribed_RNA"/>
</dbReference>
<evidence type="ECO:0000256" key="1">
    <source>
        <dbReference type="SAM" id="MobiDB-lite"/>
    </source>
</evidence>
<feature type="compositionally biased region" description="Basic and acidic residues" evidence="1">
    <location>
        <begin position="12"/>
        <end position="22"/>
    </location>
</feature>
<feature type="region of interest" description="Disordered" evidence="1">
    <location>
        <begin position="368"/>
        <end position="433"/>
    </location>
</feature>
<feature type="region of interest" description="Disordered" evidence="1">
    <location>
        <begin position="259"/>
        <end position="346"/>
    </location>
</feature>
<evidence type="ECO:0000313" key="2">
    <source>
        <dbReference type="EMBL" id="JAG22465.1"/>
    </source>
</evidence>
<feature type="region of interest" description="Disordered" evidence="1">
    <location>
        <begin position="671"/>
        <end position="703"/>
    </location>
</feature>
<accession>A0A0A9XYU4</accession>
<organism evidence="2">
    <name type="scientific">Lygus hesperus</name>
    <name type="common">Western plant bug</name>
    <dbReference type="NCBI Taxonomy" id="30085"/>
    <lineage>
        <taxon>Eukaryota</taxon>
        <taxon>Metazoa</taxon>
        <taxon>Ecdysozoa</taxon>
        <taxon>Arthropoda</taxon>
        <taxon>Hexapoda</taxon>
        <taxon>Insecta</taxon>
        <taxon>Pterygota</taxon>
        <taxon>Neoptera</taxon>
        <taxon>Paraneoptera</taxon>
        <taxon>Hemiptera</taxon>
        <taxon>Heteroptera</taxon>
        <taxon>Panheteroptera</taxon>
        <taxon>Cimicomorpha</taxon>
        <taxon>Miridae</taxon>
        <taxon>Mirini</taxon>
        <taxon>Lygus</taxon>
    </lineage>
</organism>
<reference evidence="2" key="2">
    <citation type="submission" date="2014-07" db="EMBL/GenBank/DDBJ databases">
        <authorList>
            <person name="Hull J."/>
        </authorList>
    </citation>
    <scope>NUCLEOTIDE SEQUENCE</scope>
</reference>
<feature type="compositionally biased region" description="Polar residues" evidence="1">
    <location>
        <begin position="462"/>
        <end position="478"/>
    </location>
</feature>
<sequence length="1672" mass="181486">MKVESRQPAPSRSKDVLTSKEIPKKKKGAKLPEKPNRPAEDVVVLDDISSEEDGNGGSTKEGGAKEGGKKTGEKSLLDLLELEMRARAIRSLLKKEEETQAQRILSEYKDEPDDLIPVEIAPPQVDLLSDSDEESKLEEPTAQPSTSSCLQLEVEGDSLSQKDVGVLDSLLGIEKEESSDVVVVEDVSIDSTLVNPPVEPTVTNTIKQLETSKSDAVIVGDEDTVSLVSKDSGMDGDVPIKVEKDNDEPNQPCKIEHHAVRSTPSSFQHSCSIQTQKATVAKSSTKSNAVEMPTPKKSVTTQAEIEKLKDSSCKESCPQSGKGKSKLLVPGGKSSDQPDNDFGNTYVFIKEEPRSSEDDIVIAASKVGFEENDGNQSSKTPMNVKQISEGVDTKVASDGVREVSSVKSGGTSLLTDPSDSPVESSKPQSISAGYDYHSNFEEDILDYDYDPSLNVERQSWNSVAGGTSCPRSSPSSGNQREDVDHEDVLCKNNPGIEINPKKVAKIASLEAEIVKPSPINEKLISNIANRGCFVSLPEDNLNTSTSGGNPATADENISRHVDDVSSVKMPIPLENEEVPVSFSVNEDSDSIQPAELRILSQDKSGIMFSENKELRISQQCPSDSICNTLKENNFLAHDALGSPEAGSPKSTPKSQEHNEIRESLDLAEDQISKQGGQQVHGPINTTESASHKSEELTDNCMSKDGRESAKFDTIMQTPDVTKETLDLANHVDSNSILMVSDEVKNDDPSLNAKERQSPQGQCVGDYIANKSEEHDHFLANDALDSLEPTSPHPTIESQEHNETDLSISSQIDQENTTLDQDHHNKTPYSSDSQLTGRQEIVAGNAHLCSIEGVPSQIERCKEVLIESELCEFIQGSPVADSPTFVVDSQEHESNSSTNSQSQIEAVADVVEDHHHNISFENEQKKPLDHEFCDSSDVELLRKQQVCSSFRKNIVHSVTSPKTVTETQKQDSTYSVEDNRDGFLGEGSTPQLDSNSSVPVLFEGGQLDFSINNADDYCDTSNLPSPKKAILADEVVPVECKIAEGLSDNEEQHFLVDVALDSLDPKGSETKLVNREPNELSLAIKDDVSRKRASPVSNSRERPHTEGTRSGGTSRRTGTSSRNCEHFLGESFESDSSISNQGLLCSKVDNGKVVLGEKDDTVPVIRKQENTPHGMVESDFVDQEAQSYRCVTLINLESQGQDELSLGGTNVRCCSESETTAFVGCNSIEIQKTIQITNGQAVRQTVLLSGTSHESLNMDCIVVSSEEEDELNEVSSNQQYLDELIGCSPKNIPCTLNPSSPVCDYSQISSHSGLLTHSIHQYSLGNKSSSCDILISSDEHTFHGEKSKFMEKIISNEGDPCPKSAPCSRTMESNFEATEPSLTVLEQRGNHEELNEIDKEVAVGDEKQTPHEAHGLEKTPSSHGAQCPSSVSSKTEPFSLQLMESYLVEEATTGNGLRIGTYGYSKAVKSSKPPSCKINHDKPTLHRTESLEVISSHHEPPYILSAMSSTSKASSLNTMQSSVVLEVRANKLGADKKDSEVIEIDDEDLSGSFSESPETTHESQRLVETQSSQGYSCVSLLVPVPATKALLFESSQLSLLKEKEVSAASRDVDHTSVGTTSQYGTPCPSAVTLTASCLEIVQSPLILKSSDQSGTGNYNSEVIEIFEDSAGRQ</sequence>
<feature type="compositionally biased region" description="Low complexity" evidence="1">
    <location>
        <begin position="1110"/>
        <end position="1121"/>
    </location>
</feature>
<protein>
    <submittedName>
        <fullName evidence="2">Uncharacterized protein</fullName>
    </submittedName>
</protein>
<feature type="region of interest" description="Disordered" evidence="1">
    <location>
        <begin position="1544"/>
        <end position="1567"/>
    </location>
</feature>
<proteinExistence type="predicted"/>
<feature type="compositionally biased region" description="Basic and acidic residues" evidence="1">
    <location>
        <begin position="1406"/>
        <end position="1416"/>
    </location>
</feature>
<feature type="region of interest" description="Disordered" evidence="1">
    <location>
        <begin position="462"/>
        <end position="484"/>
    </location>
</feature>
<feature type="region of interest" description="Disordered" evidence="1">
    <location>
        <begin position="114"/>
        <end position="149"/>
    </location>
</feature>
<feature type="region of interest" description="Disordered" evidence="1">
    <location>
        <begin position="783"/>
        <end position="805"/>
    </location>
</feature>
<gene>
    <name evidence="2" type="ORF">CM83_41664</name>
</gene>
<feature type="compositionally biased region" description="Polar residues" evidence="1">
    <location>
        <begin position="672"/>
        <end position="688"/>
    </location>
</feature>
<feature type="region of interest" description="Disordered" evidence="1">
    <location>
        <begin position="638"/>
        <end position="659"/>
    </location>
</feature>
<feature type="compositionally biased region" description="Basic and acidic residues" evidence="1">
    <location>
        <begin position="30"/>
        <end position="40"/>
    </location>
</feature>
<feature type="region of interest" description="Disordered" evidence="1">
    <location>
        <begin position="1"/>
        <end position="72"/>
    </location>
</feature>
<feature type="compositionally biased region" description="Polar residues" evidence="1">
    <location>
        <begin position="262"/>
        <end position="288"/>
    </location>
</feature>
<feature type="compositionally biased region" description="Basic and acidic residues" evidence="1">
    <location>
        <begin position="304"/>
        <end position="313"/>
    </location>
</feature>
<feature type="region of interest" description="Disordered" evidence="1">
    <location>
        <begin position="960"/>
        <end position="995"/>
    </location>
</feature>
<reference evidence="2" key="1">
    <citation type="journal article" date="2014" name="PLoS ONE">
        <title>Transcriptome-Based Identification of ABC Transporters in the Western Tarnished Plant Bug Lygus hesperus.</title>
        <authorList>
            <person name="Hull J.J."/>
            <person name="Chaney K."/>
            <person name="Geib S.M."/>
            <person name="Fabrick J.A."/>
            <person name="Brent C.S."/>
            <person name="Walsh D."/>
            <person name="Lavine L.C."/>
        </authorList>
    </citation>
    <scope>NUCLEOTIDE SEQUENCE</scope>
</reference>
<feature type="compositionally biased region" description="Polar residues" evidence="1">
    <location>
        <begin position="1418"/>
        <end position="1432"/>
    </location>
</feature>
<feature type="compositionally biased region" description="Basic and acidic residues" evidence="1">
    <location>
        <begin position="62"/>
        <end position="72"/>
    </location>
</feature>
<feature type="compositionally biased region" description="Basic and acidic residues" evidence="1">
    <location>
        <begin position="689"/>
        <end position="703"/>
    </location>
</feature>
<feature type="region of interest" description="Disordered" evidence="1">
    <location>
        <begin position="1406"/>
        <end position="1432"/>
    </location>
</feature>
<feature type="compositionally biased region" description="Polar residues" evidence="1">
    <location>
        <begin position="405"/>
        <end position="431"/>
    </location>
</feature>